<dbReference type="SMART" id="SM00336">
    <property type="entry name" value="BBOX"/>
    <property type="match status" value="1"/>
</dbReference>
<reference evidence="8 9" key="1">
    <citation type="submission" date="2019-04" db="EMBL/GenBank/DDBJ databases">
        <title>Draft genome of the big-headed turtle Platysternon megacephalum.</title>
        <authorList>
            <person name="Gong S."/>
        </authorList>
    </citation>
    <scope>NUCLEOTIDE SEQUENCE [LARGE SCALE GENOMIC DNA]</scope>
    <source>
        <strain evidence="8">DO16091913</strain>
        <tissue evidence="8">Muscle</tissue>
    </source>
</reference>
<comment type="caution">
    <text evidence="8">The sequence shown here is derived from an EMBL/GenBank/DDBJ whole genome shotgun (WGS) entry which is preliminary data.</text>
</comment>
<evidence type="ECO:0000313" key="8">
    <source>
        <dbReference type="EMBL" id="TFJ98401.1"/>
    </source>
</evidence>
<reference evidence="8 9" key="2">
    <citation type="submission" date="2019-04" db="EMBL/GenBank/DDBJ databases">
        <title>The genome sequence of big-headed turtle.</title>
        <authorList>
            <person name="Gong S."/>
        </authorList>
    </citation>
    <scope>NUCLEOTIDE SEQUENCE [LARGE SCALE GENOMIC DNA]</scope>
    <source>
        <strain evidence="8">DO16091913</strain>
        <tissue evidence="8">Muscle</tissue>
    </source>
</reference>
<feature type="region of interest" description="Disordered" evidence="5">
    <location>
        <begin position="150"/>
        <end position="177"/>
    </location>
</feature>
<gene>
    <name evidence="8" type="ORF">DR999_PMT19677</name>
</gene>
<dbReference type="Gene3D" id="3.30.40.10">
    <property type="entry name" value="Zinc/RING finger domain, C3HC4 (zinc finger)"/>
    <property type="match status" value="1"/>
</dbReference>
<dbReference type="SMART" id="SM00184">
    <property type="entry name" value="RING"/>
    <property type="match status" value="1"/>
</dbReference>
<dbReference type="EMBL" id="QXTE01000403">
    <property type="protein sequence ID" value="TFJ98401.1"/>
    <property type="molecule type" value="Genomic_DNA"/>
</dbReference>
<keyword evidence="2 4" id="KW-0863">Zinc-finger</keyword>
<dbReference type="Pfam" id="PF00643">
    <property type="entry name" value="zf-B_box"/>
    <property type="match status" value="1"/>
</dbReference>
<name>A0A4D9DQ98_9SAUR</name>
<evidence type="ECO:0000259" key="6">
    <source>
        <dbReference type="PROSITE" id="PS50089"/>
    </source>
</evidence>
<accession>A0A4D9DQ98</accession>
<dbReference type="SUPFAM" id="SSF57845">
    <property type="entry name" value="B-box zinc-binding domain"/>
    <property type="match status" value="1"/>
</dbReference>
<feature type="compositionally biased region" description="Polar residues" evidence="5">
    <location>
        <begin position="163"/>
        <end position="177"/>
    </location>
</feature>
<keyword evidence="1" id="KW-0479">Metal-binding</keyword>
<feature type="domain" description="B box-type" evidence="7">
    <location>
        <begin position="108"/>
        <end position="149"/>
    </location>
</feature>
<evidence type="ECO:0000256" key="2">
    <source>
        <dbReference type="ARBA" id="ARBA00022771"/>
    </source>
</evidence>
<dbReference type="SUPFAM" id="SSF57850">
    <property type="entry name" value="RING/U-box"/>
    <property type="match status" value="1"/>
</dbReference>
<dbReference type="PROSITE" id="PS00518">
    <property type="entry name" value="ZF_RING_1"/>
    <property type="match status" value="1"/>
</dbReference>
<keyword evidence="3" id="KW-0862">Zinc</keyword>
<protein>
    <submittedName>
        <fullName evidence="8">Dedicator of cytokinesis protein 2-like</fullName>
    </submittedName>
</protein>
<dbReference type="STRING" id="55544.A0A4D9DQ98"/>
<organism evidence="8 9">
    <name type="scientific">Platysternon megacephalum</name>
    <name type="common">big-headed turtle</name>
    <dbReference type="NCBI Taxonomy" id="55544"/>
    <lineage>
        <taxon>Eukaryota</taxon>
        <taxon>Metazoa</taxon>
        <taxon>Chordata</taxon>
        <taxon>Craniata</taxon>
        <taxon>Vertebrata</taxon>
        <taxon>Euteleostomi</taxon>
        <taxon>Archelosauria</taxon>
        <taxon>Testudinata</taxon>
        <taxon>Testudines</taxon>
        <taxon>Cryptodira</taxon>
        <taxon>Durocryptodira</taxon>
        <taxon>Testudinoidea</taxon>
        <taxon>Platysternidae</taxon>
        <taxon>Platysternon</taxon>
    </lineage>
</organism>
<dbReference type="InterPro" id="IPR000315">
    <property type="entry name" value="Znf_B-box"/>
</dbReference>
<evidence type="ECO:0000256" key="3">
    <source>
        <dbReference type="ARBA" id="ARBA00022833"/>
    </source>
</evidence>
<evidence type="ECO:0000313" key="9">
    <source>
        <dbReference type="Proteomes" id="UP000297703"/>
    </source>
</evidence>
<evidence type="ECO:0000259" key="7">
    <source>
        <dbReference type="PROSITE" id="PS50119"/>
    </source>
</evidence>
<dbReference type="InterPro" id="IPR013083">
    <property type="entry name" value="Znf_RING/FYVE/PHD"/>
</dbReference>
<dbReference type="PROSITE" id="PS50119">
    <property type="entry name" value="ZF_BBOX"/>
    <property type="match status" value="1"/>
</dbReference>
<dbReference type="PROSITE" id="PS50089">
    <property type="entry name" value="ZF_RING_2"/>
    <property type="match status" value="1"/>
</dbReference>
<dbReference type="PANTHER" id="PTHR24103">
    <property type="entry name" value="E3 UBIQUITIN-PROTEIN LIGASE TRIM"/>
    <property type="match status" value="1"/>
</dbReference>
<dbReference type="Proteomes" id="UP000297703">
    <property type="component" value="Unassembled WGS sequence"/>
</dbReference>
<dbReference type="InterPro" id="IPR050143">
    <property type="entry name" value="TRIM/RBCC"/>
</dbReference>
<feature type="domain" description="RING-type" evidence="6">
    <location>
        <begin position="35"/>
        <end position="74"/>
    </location>
</feature>
<proteinExistence type="predicted"/>
<evidence type="ECO:0000256" key="5">
    <source>
        <dbReference type="SAM" id="MobiDB-lite"/>
    </source>
</evidence>
<dbReference type="AlphaFoldDB" id="A0A4D9DQ98"/>
<dbReference type="Pfam" id="PF15227">
    <property type="entry name" value="zf-C3HC4_4"/>
    <property type="match status" value="1"/>
</dbReference>
<dbReference type="InterPro" id="IPR001841">
    <property type="entry name" value="Znf_RING"/>
</dbReference>
<sequence>MGTPALPGNGKCKAEGRELLAPTSSAGKGLEGAICTICQDYLTDPVTIQCGHNFCWGCITQRCAGAERLSCPRCGETFWKRPFRSNTQLGSIAEFIKQLGLKPGQRGTEGNVCGEHGKELTWFCKEDAKALCEDCRGSPAHHSHAVIPMAKAAHGSKGEESPSSRSENVSVQEQEAISTQLQELREEILAELATVRSEMKQDKEEILAELVTV</sequence>
<dbReference type="OrthoDB" id="9425854at2759"/>
<dbReference type="GO" id="GO:0008270">
    <property type="term" value="F:zinc ion binding"/>
    <property type="evidence" value="ECO:0007669"/>
    <property type="project" value="UniProtKB-KW"/>
</dbReference>
<evidence type="ECO:0000256" key="1">
    <source>
        <dbReference type="ARBA" id="ARBA00022723"/>
    </source>
</evidence>
<evidence type="ECO:0000256" key="4">
    <source>
        <dbReference type="PROSITE-ProRule" id="PRU00024"/>
    </source>
</evidence>
<dbReference type="InterPro" id="IPR017907">
    <property type="entry name" value="Znf_RING_CS"/>
</dbReference>
<keyword evidence="9" id="KW-1185">Reference proteome</keyword>
<dbReference type="Gene3D" id="3.30.160.60">
    <property type="entry name" value="Classic Zinc Finger"/>
    <property type="match status" value="1"/>
</dbReference>